<dbReference type="Gene3D" id="3.40.50.10470">
    <property type="entry name" value="Translation initiation factor eif-2b, domain 2"/>
    <property type="match status" value="1"/>
</dbReference>
<name>A0A8J5XEG2_DIALT</name>
<comment type="subcellular location">
    <subcellularLocation>
        <location evidence="1">Cytoplasm</location>
        <location evidence="1">Cytosol</location>
    </subcellularLocation>
</comment>
<evidence type="ECO:0000256" key="7">
    <source>
        <dbReference type="ARBA" id="ARBA00044228"/>
    </source>
</evidence>
<dbReference type="GO" id="GO:0005851">
    <property type="term" value="C:eukaryotic translation initiation factor 2B complex"/>
    <property type="evidence" value="ECO:0007669"/>
    <property type="project" value="TreeGrafter"/>
</dbReference>
<evidence type="ECO:0000256" key="4">
    <source>
        <dbReference type="ARBA" id="ARBA00022540"/>
    </source>
</evidence>
<comment type="similarity">
    <text evidence="2 9">Belongs to the eIF-2B alpha/beta/delta subunits family.</text>
</comment>
<dbReference type="EMBL" id="JAGTXO010000018">
    <property type="protein sequence ID" value="KAG8463034.1"/>
    <property type="molecule type" value="Genomic_DNA"/>
</dbReference>
<gene>
    <name evidence="10" type="ORF">KFE25_001807</name>
</gene>
<dbReference type="GO" id="GO:0005085">
    <property type="term" value="F:guanyl-nucleotide exchange factor activity"/>
    <property type="evidence" value="ECO:0007669"/>
    <property type="project" value="TreeGrafter"/>
</dbReference>
<evidence type="ECO:0000256" key="9">
    <source>
        <dbReference type="RuleBase" id="RU003814"/>
    </source>
</evidence>
<evidence type="ECO:0000313" key="10">
    <source>
        <dbReference type="EMBL" id="KAG8463034.1"/>
    </source>
</evidence>
<keyword evidence="5" id="KW-0648">Protein biosynthesis</keyword>
<evidence type="ECO:0000256" key="2">
    <source>
        <dbReference type="ARBA" id="ARBA00007251"/>
    </source>
</evidence>
<dbReference type="InterPro" id="IPR051855">
    <property type="entry name" value="eIF2B_beta_subunit"/>
</dbReference>
<accession>A0A8J5XEG2</accession>
<evidence type="ECO:0000256" key="5">
    <source>
        <dbReference type="ARBA" id="ARBA00022917"/>
    </source>
</evidence>
<keyword evidence="4" id="KW-0396">Initiation factor</keyword>
<evidence type="ECO:0000313" key="11">
    <source>
        <dbReference type="Proteomes" id="UP000751190"/>
    </source>
</evidence>
<dbReference type="SUPFAM" id="SSF100950">
    <property type="entry name" value="NagB/RpiA/CoA transferase-like"/>
    <property type="match status" value="1"/>
</dbReference>
<evidence type="ECO:0000256" key="8">
    <source>
        <dbReference type="ARBA" id="ARBA00046432"/>
    </source>
</evidence>
<evidence type="ECO:0000256" key="6">
    <source>
        <dbReference type="ARBA" id="ARBA00044122"/>
    </source>
</evidence>
<comment type="subunit">
    <text evidence="8">Component of the translation initiation factor 2B (eIF2B) complex which is a heterodecamer of two sets of five different subunits: alpha, beta, gamma, delta and epsilon. Subunits alpha, beta and delta comprise a regulatory subcomplex and subunits epsilon and gamma comprise a catalytic subcomplex. Within the complex, the hexameric regulatory complex resides at the center, with the two heterodimeric catalytic subcomplexes bound on opposite sides.</text>
</comment>
<dbReference type="GO" id="GO:0005829">
    <property type="term" value="C:cytosol"/>
    <property type="evidence" value="ECO:0007669"/>
    <property type="project" value="UniProtKB-SubCell"/>
</dbReference>
<dbReference type="InterPro" id="IPR000649">
    <property type="entry name" value="IF-2B-related"/>
</dbReference>
<proteinExistence type="inferred from homology"/>
<protein>
    <recommendedName>
        <fullName evidence="6">Translation initiation factor eIF2B subunit beta</fullName>
    </recommendedName>
    <alternativeName>
        <fullName evidence="7">eIF2B GDP-GTP exchange factor subunit beta</fullName>
    </alternativeName>
</protein>
<dbReference type="Pfam" id="PF01008">
    <property type="entry name" value="IF-2B"/>
    <property type="match status" value="1"/>
</dbReference>
<dbReference type="PANTHER" id="PTHR45859:SF1">
    <property type="entry name" value="TRANSLATION INITIATION FACTOR EIF-2B SUBUNIT BETA"/>
    <property type="match status" value="1"/>
</dbReference>
<dbReference type="PANTHER" id="PTHR45859">
    <property type="entry name" value="TRANSLATION INITIATION FACTOR EIF-2B SUBUNIT BETA"/>
    <property type="match status" value="1"/>
</dbReference>
<dbReference type="InterPro" id="IPR042529">
    <property type="entry name" value="IF_2B-like_C"/>
</dbReference>
<keyword evidence="11" id="KW-1185">Reference proteome</keyword>
<comment type="caution">
    <text evidence="10">The sequence shown here is derived from an EMBL/GenBank/DDBJ whole genome shotgun (WGS) entry which is preliminary data.</text>
</comment>
<dbReference type="Proteomes" id="UP000751190">
    <property type="component" value="Unassembled WGS sequence"/>
</dbReference>
<dbReference type="AlphaFoldDB" id="A0A8J5XEG2"/>
<keyword evidence="3" id="KW-0963">Cytoplasm</keyword>
<dbReference type="OrthoDB" id="269919at2759"/>
<dbReference type="GO" id="GO:0003743">
    <property type="term" value="F:translation initiation factor activity"/>
    <property type="evidence" value="ECO:0007669"/>
    <property type="project" value="UniProtKB-KW"/>
</dbReference>
<evidence type="ECO:0000256" key="1">
    <source>
        <dbReference type="ARBA" id="ARBA00004514"/>
    </source>
</evidence>
<dbReference type="InterPro" id="IPR037171">
    <property type="entry name" value="NagB/RpiA_transferase-like"/>
</dbReference>
<organism evidence="10 11">
    <name type="scientific">Diacronema lutheri</name>
    <name type="common">Unicellular marine alga</name>
    <name type="synonym">Monochrysis lutheri</name>
    <dbReference type="NCBI Taxonomy" id="2081491"/>
    <lineage>
        <taxon>Eukaryota</taxon>
        <taxon>Haptista</taxon>
        <taxon>Haptophyta</taxon>
        <taxon>Pavlovophyceae</taxon>
        <taxon>Pavlovales</taxon>
        <taxon>Pavlovaceae</taxon>
        <taxon>Diacronema</taxon>
    </lineage>
</organism>
<evidence type="ECO:0000256" key="3">
    <source>
        <dbReference type="ARBA" id="ARBA00022490"/>
    </source>
</evidence>
<dbReference type="OMA" id="NEMMIAY"/>
<sequence>MASDAFEREVSVFTTKLKRRQLSGFHQTASRTAELMRSVVVHTRWQTPAKLIERIQRVGAELVRAAPQELCIGNIVRRVLHIVREEVDGLVRELERASASSRSDALTTGMPPSAFSTAPSLHNLLAANLHNEALRTPELCSAAVHEIKQPIIDGVNELIDELGSLVHSIAEQAPEHIHAREVILTLGRSRIVEAFLKRVAKTERPFEVIVADTAPSYEGAEVARRLSEAGIQATLITDAAVFALMARINKVIIPTHAVMADGGLLAPAGTLAVALAAQHHSVPFVVCAGIPQLTPIFLTDADDFNLLLAPAPILSYDETAALEVNALCDADGGADGAEGSAAAVVDGPARRAGASSGPAGVPPGIACRQPSGRDDGFATDSPNPAYDYVPPGLISLLITNIGGTHPSYIYRLLTEFYNPLDIHFGPQAAL</sequence>
<reference evidence="10" key="1">
    <citation type="submission" date="2021-05" db="EMBL/GenBank/DDBJ databases">
        <title>The genome of the haptophyte Pavlova lutheri (Diacronema luteri, Pavlovales) - a model for lipid biosynthesis in eukaryotic algae.</title>
        <authorList>
            <person name="Hulatt C.J."/>
            <person name="Posewitz M.C."/>
        </authorList>
    </citation>
    <scope>NUCLEOTIDE SEQUENCE</scope>
    <source>
        <strain evidence="10">NIVA-4/92</strain>
    </source>
</reference>